<gene>
    <name evidence="2" type="ORF">GCM10009838_36340</name>
</gene>
<organism evidence="2 3">
    <name type="scientific">Catenulispora subtropica</name>
    <dbReference type="NCBI Taxonomy" id="450798"/>
    <lineage>
        <taxon>Bacteria</taxon>
        <taxon>Bacillati</taxon>
        <taxon>Actinomycetota</taxon>
        <taxon>Actinomycetes</taxon>
        <taxon>Catenulisporales</taxon>
        <taxon>Catenulisporaceae</taxon>
        <taxon>Catenulispora</taxon>
    </lineage>
</organism>
<dbReference type="Pfam" id="PF22743">
    <property type="entry name" value="PspAA"/>
    <property type="match status" value="1"/>
</dbReference>
<dbReference type="Proteomes" id="UP001499854">
    <property type="component" value="Unassembled WGS sequence"/>
</dbReference>
<accession>A0ABN2RQR1</accession>
<dbReference type="InterPro" id="IPR054437">
    <property type="entry name" value="PspA-assoc_dom"/>
</dbReference>
<keyword evidence="3" id="KW-1185">Reference proteome</keyword>
<evidence type="ECO:0000313" key="2">
    <source>
        <dbReference type="EMBL" id="GAA1973286.1"/>
    </source>
</evidence>
<name>A0ABN2RQR1_9ACTN</name>
<evidence type="ECO:0000313" key="3">
    <source>
        <dbReference type="Proteomes" id="UP001499854"/>
    </source>
</evidence>
<protein>
    <recommendedName>
        <fullName evidence="1">PspA-associated domain-containing protein</fullName>
    </recommendedName>
</protein>
<feature type="domain" description="PspA-associated" evidence="1">
    <location>
        <begin position="1"/>
        <end position="92"/>
    </location>
</feature>
<sequence>MIVRILTEGQLRVPDTAIDELNTLDEKVLETCQAKDEAAFRTALDTLVTRVREIGEPLPLDEIVESDFVLPMADATLEEVEAMMSDEGLIPG</sequence>
<reference evidence="2 3" key="1">
    <citation type="journal article" date="2019" name="Int. J. Syst. Evol. Microbiol.">
        <title>The Global Catalogue of Microorganisms (GCM) 10K type strain sequencing project: providing services to taxonomists for standard genome sequencing and annotation.</title>
        <authorList>
            <consortium name="The Broad Institute Genomics Platform"/>
            <consortium name="The Broad Institute Genome Sequencing Center for Infectious Disease"/>
            <person name="Wu L."/>
            <person name="Ma J."/>
        </authorList>
    </citation>
    <scope>NUCLEOTIDE SEQUENCE [LARGE SCALE GENOMIC DNA]</scope>
    <source>
        <strain evidence="2 3">JCM 16013</strain>
    </source>
</reference>
<dbReference type="EMBL" id="BAAAQM010000019">
    <property type="protein sequence ID" value="GAA1973286.1"/>
    <property type="molecule type" value="Genomic_DNA"/>
</dbReference>
<dbReference type="RefSeq" id="WP_344658228.1">
    <property type="nucleotide sequence ID" value="NZ_BAAAQM010000019.1"/>
</dbReference>
<comment type="caution">
    <text evidence="2">The sequence shown here is derived from an EMBL/GenBank/DDBJ whole genome shotgun (WGS) entry which is preliminary data.</text>
</comment>
<proteinExistence type="predicted"/>
<evidence type="ECO:0000259" key="1">
    <source>
        <dbReference type="Pfam" id="PF22743"/>
    </source>
</evidence>